<organism evidence="2 3">
    <name type="scientific">Kitasatospora arboriphila</name>
    <dbReference type="NCBI Taxonomy" id="258052"/>
    <lineage>
        <taxon>Bacteria</taxon>
        <taxon>Bacillati</taxon>
        <taxon>Actinomycetota</taxon>
        <taxon>Actinomycetes</taxon>
        <taxon>Kitasatosporales</taxon>
        <taxon>Streptomycetaceae</taxon>
        <taxon>Kitasatospora</taxon>
    </lineage>
</organism>
<evidence type="ECO:0000313" key="3">
    <source>
        <dbReference type="Proteomes" id="UP001499987"/>
    </source>
</evidence>
<reference evidence="2 3" key="1">
    <citation type="journal article" date="2019" name="Int. J. Syst. Evol. Microbiol.">
        <title>The Global Catalogue of Microorganisms (GCM) 10K type strain sequencing project: providing services to taxonomists for standard genome sequencing and annotation.</title>
        <authorList>
            <consortium name="The Broad Institute Genomics Platform"/>
            <consortium name="The Broad Institute Genome Sequencing Center for Infectious Disease"/>
            <person name="Wu L."/>
            <person name="Ma J."/>
        </authorList>
    </citation>
    <scope>NUCLEOTIDE SEQUENCE [LARGE SCALE GENOMIC DNA]</scope>
    <source>
        <strain evidence="2 3">JCM 13002</strain>
    </source>
</reference>
<dbReference type="Proteomes" id="UP001499987">
    <property type="component" value="Unassembled WGS sequence"/>
</dbReference>
<name>A0ABN1TAF3_9ACTN</name>
<feature type="region of interest" description="Disordered" evidence="1">
    <location>
        <begin position="1"/>
        <end position="24"/>
    </location>
</feature>
<sequence length="322" mass="32767">MALREDTGPVRTAVRYGRHSRPKPIGGRFRLPTIRFSGAAVAMSTVVGISIATTWLLNEQQGVGRRPGMSNVGASPPLPSQDGHGTGNTTPVAETVHTAPTAPTRSTHTGSAPAAASGRPSAAASSGGAPSAGAPSGSPSPSGSATTGTAAGASPSPQPTDARPAAPEPARPDPTLSTGGPSPDKPVGIEPLSGRAGVELIGPAGTRHTLVLEVREPMTALQVELRLQRPAVLPGTAPWTSLPGVVTTVSQEHGVLVHRYTLRPGLDVEPGTYTFEVLGTRLPDGRSAGTAQEVWSASAFVPYGRDPRAVAVRGGFEWPRGS</sequence>
<keyword evidence="3" id="KW-1185">Reference proteome</keyword>
<evidence type="ECO:0000313" key="2">
    <source>
        <dbReference type="EMBL" id="GAA1070928.1"/>
    </source>
</evidence>
<dbReference type="EMBL" id="BAAALD010000004">
    <property type="protein sequence ID" value="GAA1070928.1"/>
    <property type="molecule type" value="Genomic_DNA"/>
</dbReference>
<evidence type="ECO:0000256" key="1">
    <source>
        <dbReference type="SAM" id="MobiDB-lite"/>
    </source>
</evidence>
<comment type="caution">
    <text evidence="2">The sequence shown here is derived from an EMBL/GenBank/DDBJ whole genome shotgun (WGS) entry which is preliminary data.</text>
</comment>
<feature type="region of interest" description="Disordered" evidence="1">
    <location>
        <begin position="66"/>
        <end position="192"/>
    </location>
</feature>
<proteinExistence type="predicted"/>
<feature type="compositionally biased region" description="Low complexity" evidence="1">
    <location>
        <begin position="109"/>
        <end position="165"/>
    </location>
</feature>
<protein>
    <submittedName>
        <fullName evidence="2">Uncharacterized protein</fullName>
    </submittedName>
</protein>
<accession>A0ABN1TAF3</accession>
<dbReference type="RefSeq" id="WP_344621999.1">
    <property type="nucleotide sequence ID" value="NZ_BAAALD010000004.1"/>
</dbReference>
<gene>
    <name evidence="2" type="ORF">GCM10009663_07450</name>
</gene>